<dbReference type="InterPro" id="IPR052337">
    <property type="entry name" value="SAT4-like"/>
</dbReference>
<feature type="region of interest" description="Disordered" evidence="6">
    <location>
        <begin position="287"/>
        <end position="362"/>
    </location>
</feature>
<dbReference type="AlphaFoldDB" id="A0AAN4YIF2"/>
<gene>
    <name evidence="9" type="ORF">Aory04_000406100</name>
</gene>
<evidence type="ECO:0000313" key="9">
    <source>
        <dbReference type="EMBL" id="GMG27430.1"/>
    </source>
</evidence>
<feature type="transmembrane region" description="Helical" evidence="7">
    <location>
        <begin position="209"/>
        <end position="227"/>
    </location>
</feature>
<evidence type="ECO:0000259" key="8">
    <source>
        <dbReference type="Pfam" id="PF20684"/>
    </source>
</evidence>
<dbReference type="Proteomes" id="UP001165205">
    <property type="component" value="Unassembled WGS sequence"/>
</dbReference>
<keyword evidence="3 7" id="KW-1133">Transmembrane helix</keyword>
<feature type="transmembrane region" description="Helical" evidence="7">
    <location>
        <begin position="57"/>
        <end position="76"/>
    </location>
</feature>
<evidence type="ECO:0000256" key="5">
    <source>
        <dbReference type="ARBA" id="ARBA00038359"/>
    </source>
</evidence>
<evidence type="ECO:0000256" key="2">
    <source>
        <dbReference type="ARBA" id="ARBA00022692"/>
    </source>
</evidence>
<comment type="similarity">
    <text evidence="5">Belongs to the SAT4 family.</text>
</comment>
<organism evidence="9 10">
    <name type="scientific">Aspergillus oryzae</name>
    <name type="common">Yellow koji mold</name>
    <dbReference type="NCBI Taxonomy" id="5062"/>
    <lineage>
        <taxon>Eukaryota</taxon>
        <taxon>Fungi</taxon>
        <taxon>Dikarya</taxon>
        <taxon>Ascomycota</taxon>
        <taxon>Pezizomycotina</taxon>
        <taxon>Eurotiomycetes</taxon>
        <taxon>Eurotiomycetidae</taxon>
        <taxon>Eurotiales</taxon>
        <taxon>Aspergillaceae</taxon>
        <taxon>Aspergillus</taxon>
        <taxon>Aspergillus subgen. Circumdati</taxon>
    </lineage>
</organism>
<dbReference type="PANTHER" id="PTHR33048:SF162">
    <property type="entry name" value="SATRATOXIN BIOSYNTHESIS SC1 CLUSTER PROTEIN 4"/>
    <property type="match status" value="1"/>
</dbReference>
<dbReference type="EMBL" id="BSYA01000035">
    <property type="protein sequence ID" value="GMG27430.1"/>
    <property type="molecule type" value="Genomic_DNA"/>
</dbReference>
<feature type="compositionally biased region" description="Basic and acidic residues" evidence="6">
    <location>
        <begin position="314"/>
        <end position="334"/>
    </location>
</feature>
<evidence type="ECO:0000313" key="10">
    <source>
        <dbReference type="Proteomes" id="UP001165205"/>
    </source>
</evidence>
<dbReference type="InterPro" id="IPR049326">
    <property type="entry name" value="Rhodopsin_dom_fungi"/>
</dbReference>
<evidence type="ECO:0000256" key="1">
    <source>
        <dbReference type="ARBA" id="ARBA00004141"/>
    </source>
</evidence>
<feature type="transmembrane region" description="Helical" evidence="7">
    <location>
        <begin position="247"/>
        <end position="267"/>
    </location>
</feature>
<evidence type="ECO:0000256" key="4">
    <source>
        <dbReference type="ARBA" id="ARBA00023136"/>
    </source>
</evidence>
<comment type="caution">
    <text evidence="9">The sequence shown here is derived from an EMBL/GenBank/DDBJ whole genome shotgun (WGS) entry which is preliminary data.</text>
</comment>
<proteinExistence type="inferred from homology"/>
<feature type="transmembrane region" description="Helical" evidence="7">
    <location>
        <begin position="145"/>
        <end position="167"/>
    </location>
</feature>
<evidence type="ECO:0000256" key="6">
    <source>
        <dbReference type="SAM" id="MobiDB-lite"/>
    </source>
</evidence>
<dbReference type="Pfam" id="PF20684">
    <property type="entry name" value="Fung_rhodopsin"/>
    <property type="match status" value="1"/>
</dbReference>
<sequence length="376" mass="41617">MARSEEGLAATRAQSDLVSPLALALISTGVFFALAIVGVIVRFVLRFGVQKHKFQADDGVLIVATVFLVASTVVMYHKTVYIMYLVDAIALGRLEVPANMVELSNEDHTWTLATLMLTWCAICAVKFFFLVFFRKLIDRLRLWQIYWWFACLFNFGLLVFGLVAFWVTCPHRGAAASELSLFMILLALPILAIPVGVIWKVRADWTQKLAIAGSLCIDVVQVGLSIARAAGLEHDGHADGIFEMYTLYISAALGVFLAAATAFRPFIMAKKHSKAYTPPYSPWANSFSNQRKRGSDRSETSGWSGQTPTPTTGDFERLTPDSKDSDSRRDDPEWHAMSSTNSSATDCASVVRDHSMADDPVEVTEVQPVIVLKHTR</sequence>
<dbReference type="PANTHER" id="PTHR33048">
    <property type="entry name" value="PTH11-LIKE INTEGRAL MEMBRANE PROTEIN (AFU_ORTHOLOGUE AFUA_5G11245)"/>
    <property type="match status" value="1"/>
</dbReference>
<reference evidence="9" key="1">
    <citation type="submission" date="2023-04" db="EMBL/GenBank/DDBJ databases">
        <title>Aspergillus oryzae NBRC 4228.</title>
        <authorList>
            <person name="Ichikawa N."/>
            <person name="Sato H."/>
            <person name="Tonouchi N."/>
        </authorList>
    </citation>
    <scope>NUCLEOTIDE SEQUENCE</scope>
    <source>
        <strain evidence="9">NBRC 4228</strain>
    </source>
</reference>
<feature type="transmembrane region" description="Helical" evidence="7">
    <location>
        <begin position="179"/>
        <end position="197"/>
    </location>
</feature>
<feature type="compositionally biased region" description="Polar residues" evidence="6">
    <location>
        <begin position="300"/>
        <end position="312"/>
    </location>
</feature>
<feature type="compositionally biased region" description="Polar residues" evidence="6">
    <location>
        <begin position="337"/>
        <end position="346"/>
    </location>
</feature>
<name>A0AAN4YIF2_ASPOZ</name>
<protein>
    <submittedName>
        <fullName evidence="9">Unnamed protein product</fullName>
    </submittedName>
</protein>
<dbReference type="GO" id="GO:0016020">
    <property type="term" value="C:membrane"/>
    <property type="evidence" value="ECO:0007669"/>
    <property type="project" value="UniProtKB-SubCell"/>
</dbReference>
<accession>A0AAN4YIF2</accession>
<evidence type="ECO:0000256" key="7">
    <source>
        <dbReference type="SAM" id="Phobius"/>
    </source>
</evidence>
<feature type="domain" description="Rhodopsin" evidence="8">
    <location>
        <begin position="41"/>
        <end position="265"/>
    </location>
</feature>
<keyword evidence="4 7" id="KW-0472">Membrane</keyword>
<comment type="subcellular location">
    <subcellularLocation>
        <location evidence="1">Membrane</location>
        <topology evidence="1">Multi-pass membrane protein</topology>
    </subcellularLocation>
</comment>
<keyword evidence="2 7" id="KW-0812">Transmembrane</keyword>
<feature type="transmembrane region" description="Helical" evidence="7">
    <location>
        <begin position="110"/>
        <end position="133"/>
    </location>
</feature>
<feature type="transmembrane region" description="Helical" evidence="7">
    <location>
        <begin position="20"/>
        <end position="45"/>
    </location>
</feature>
<evidence type="ECO:0000256" key="3">
    <source>
        <dbReference type="ARBA" id="ARBA00022989"/>
    </source>
</evidence>